<dbReference type="AlphaFoldDB" id="A0AAD7CU48"/>
<proteinExistence type="predicted"/>
<reference evidence="1" key="1">
    <citation type="submission" date="2023-03" db="EMBL/GenBank/DDBJ databases">
        <title>Massive genome expansion in bonnet fungi (Mycena s.s.) driven by repeated elements and novel gene families across ecological guilds.</title>
        <authorList>
            <consortium name="Lawrence Berkeley National Laboratory"/>
            <person name="Harder C.B."/>
            <person name="Miyauchi S."/>
            <person name="Viragh M."/>
            <person name="Kuo A."/>
            <person name="Thoen E."/>
            <person name="Andreopoulos B."/>
            <person name="Lu D."/>
            <person name="Skrede I."/>
            <person name="Drula E."/>
            <person name="Henrissat B."/>
            <person name="Morin E."/>
            <person name="Kohler A."/>
            <person name="Barry K."/>
            <person name="LaButti K."/>
            <person name="Morin E."/>
            <person name="Salamov A."/>
            <person name="Lipzen A."/>
            <person name="Mereny Z."/>
            <person name="Hegedus B."/>
            <person name="Baldrian P."/>
            <person name="Stursova M."/>
            <person name="Weitz H."/>
            <person name="Taylor A."/>
            <person name="Grigoriev I.V."/>
            <person name="Nagy L.G."/>
            <person name="Martin F."/>
            <person name="Kauserud H."/>
        </authorList>
    </citation>
    <scope>NUCLEOTIDE SEQUENCE</scope>
    <source>
        <strain evidence="1">CBHHK067</strain>
    </source>
</reference>
<protein>
    <submittedName>
        <fullName evidence="1">Uncharacterized protein</fullName>
    </submittedName>
</protein>
<evidence type="ECO:0000313" key="2">
    <source>
        <dbReference type="Proteomes" id="UP001221757"/>
    </source>
</evidence>
<name>A0AAD7CU48_MYCRO</name>
<dbReference type="Proteomes" id="UP001221757">
    <property type="component" value="Unassembled WGS sequence"/>
</dbReference>
<dbReference type="EMBL" id="JARKIE010000241">
    <property type="protein sequence ID" value="KAJ7662409.1"/>
    <property type="molecule type" value="Genomic_DNA"/>
</dbReference>
<organism evidence="1 2">
    <name type="scientific">Mycena rosella</name>
    <name type="common">Pink bonnet</name>
    <name type="synonym">Agaricus rosellus</name>
    <dbReference type="NCBI Taxonomy" id="1033263"/>
    <lineage>
        <taxon>Eukaryota</taxon>
        <taxon>Fungi</taxon>
        <taxon>Dikarya</taxon>
        <taxon>Basidiomycota</taxon>
        <taxon>Agaricomycotina</taxon>
        <taxon>Agaricomycetes</taxon>
        <taxon>Agaricomycetidae</taxon>
        <taxon>Agaricales</taxon>
        <taxon>Marasmiineae</taxon>
        <taxon>Mycenaceae</taxon>
        <taxon>Mycena</taxon>
    </lineage>
</organism>
<keyword evidence="2" id="KW-1185">Reference proteome</keyword>
<gene>
    <name evidence="1" type="ORF">B0H17DRAFT_1144350</name>
</gene>
<evidence type="ECO:0000313" key="1">
    <source>
        <dbReference type="EMBL" id="KAJ7662409.1"/>
    </source>
</evidence>
<accession>A0AAD7CU48</accession>
<comment type="caution">
    <text evidence="1">The sequence shown here is derived from an EMBL/GenBank/DDBJ whole genome shotgun (WGS) entry which is preliminary data.</text>
</comment>
<sequence length="276" mass="29051">MASSRAMVSSQPMCLVPTFHVPVPCQASQPLFSLMPMPQSVEASTKIWWSTTGPRAMIGRETFGTESVASHHLRAIQMEGGAWNSVKVSPLKDAEKVERAGRMNQRDEPALVFGSDGTCAMELRDVEDHRLRARGRICDLRRKEGKVREFKKERACPGSSDWGVAVTGQAKRVVVVASAESAVCLAGLNGTDVSPPPDAESCGVVVKGGERTVVPEVTAPGADEADGGRGDAAIAVLKWGRGATAAAVYAAVSATVSADVDAPASPRGRDGTQARL</sequence>